<evidence type="ECO:0000256" key="3">
    <source>
        <dbReference type="ARBA" id="ARBA00022840"/>
    </source>
</evidence>
<reference evidence="5" key="1">
    <citation type="submission" date="2019-08" db="EMBL/GenBank/DDBJ databases">
        <authorList>
            <person name="Kucharzyk K."/>
            <person name="Murdoch R.W."/>
            <person name="Higgins S."/>
            <person name="Loffler F."/>
        </authorList>
    </citation>
    <scope>NUCLEOTIDE SEQUENCE</scope>
</reference>
<dbReference type="InterPro" id="IPR027417">
    <property type="entry name" value="P-loop_NTPase"/>
</dbReference>
<protein>
    <recommendedName>
        <fullName evidence="4">AAA+ ATPase domain-containing protein</fullName>
    </recommendedName>
</protein>
<evidence type="ECO:0000256" key="2">
    <source>
        <dbReference type="ARBA" id="ARBA00022741"/>
    </source>
</evidence>
<dbReference type="PANTHER" id="PTHR43392:SF2">
    <property type="entry name" value="AAA-TYPE ATPASE FAMILY PROTEIN _ ANKYRIN REPEAT FAMILY PROTEIN"/>
    <property type="match status" value="1"/>
</dbReference>
<dbReference type="Gene3D" id="3.40.50.300">
    <property type="entry name" value="P-loop containing nucleotide triphosphate hydrolases"/>
    <property type="match status" value="2"/>
</dbReference>
<comment type="similarity">
    <text evidence="1">Belongs to the CbxX/CfxQ family.</text>
</comment>
<dbReference type="Pfam" id="PF00004">
    <property type="entry name" value="AAA"/>
    <property type="match status" value="1"/>
</dbReference>
<dbReference type="InterPro" id="IPR000641">
    <property type="entry name" value="CbxX/CfxQ"/>
</dbReference>
<dbReference type="InterPro" id="IPR003959">
    <property type="entry name" value="ATPase_AAA_core"/>
</dbReference>
<sequence length="562" mass="64403">MVFAGNPGTGKTSIARLVAEMLNSMGLLKIGQLVETDRSNFVSEVPGETSKKTEETFKEAIGGILFIDEAYTLAYDPLGREAIETLLKLIEDYSKDVIVILAGYEKEMEDFFDVNIGLRSRFPLWTNFEDYKPDELSEMAIKLLESKGFKLSKNGYTSLKKSFVDIYENSDMQSGNGRLVRNYVENLIRAQSIRISESDISVYEMNLITTKDIDNINEFTSANDFNLESKLKKIAANEKAKNFLRNQYKIIKTKEKREKLGVKSQLSKYSNMVFTGKNGTGKKTTLKILSSMYYSVGILKSKHIVEMDEIEITSLLDGGVQIEDILNSYLGKMVLIDKVHLFNNKYNKKELMSSLIKFIDKNNNKIIIILCGEKEGMKDFVLSNPALSCRFPIWLDYEDYNENELFEIATNLITYRGYEINKDGEEELKKSIIDLSKVSNLSVKNALMITKFLDKVVRMQSIRVYNDKIIPKDINTINALDIRKSKEQFIKENTIEESICNMNTKKEKVVHDNLINYNESSLPYGRSLNIIDELLKLKNLLDLDLITKEEFSLLKKDLLRIL</sequence>
<dbReference type="InterPro" id="IPR041627">
    <property type="entry name" value="AAA_lid_6"/>
</dbReference>
<dbReference type="GO" id="GO:0016887">
    <property type="term" value="F:ATP hydrolysis activity"/>
    <property type="evidence" value="ECO:0007669"/>
    <property type="project" value="InterPro"/>
</dbReference>
<dbReference type="PANTHER" id="PTHR43392">
    <property type="entry name" value="AAA-TYPE ATPASE FAMILY PROTEIN / ANKYRIN REPEAT FAMILY PROTEIN"/>
    <property type="match status" value="1"/>
</dbReference>
<accession>A0A644XSN5</accession>
<gene>
    <name evidence="5" type="ORF">SDC9_65573</name>
</gene>
<dbReference type="InterPro" id="IPR050773">
    <property type="entry name" value="CbxX/CfxQ_RuBisCO_ESX"/>
</dbReference>
<evidence type="ECO:0000256" key="1">
    <source>
        <dbReference type="ARBA" id="ARBA00010378"/>
    </source>
</evidence>
<dbReference type="Pfam" id="PF17866">
    <property type="entry name" value="AAA_lid_6"/>
    <property type="match status" value="1"/>
</dbReference>
<keyword evidence="2" id="KW-0547">Nucleotide-binding</keyword>
<dbReference type="GO" id="GO:0005524">
    <property type="term" value="F:ATP binding"/>
    <property type="evidence" value="ECO:0007669"/>
    <property type="project" value="UniProtKB-KW"/>
</dbReference>
<dbReference type="AlphaFoldDB" id="A0A644XSN5"/>
<keyword evidence="3" id="KW-0067">ATP-binding</keyword>
<organism evidence="5">
    <name type="scientific">bioreactor metagenome</name>
    <dbReference type="NCBI Taxonomy" id="1076179"/>
    <lineage>
        <taxon>unclassified sequences</taxon>
        <taxon>metagenomes</taxon>
        <taxon>ecological metagenomes</taxon>
    </lineage>
</organism>
<evidence type="ECO:0000313" key="5">
    <source>
        <dbReference type="EMBL" id="MPM19155.1"/>
    </source>
</evidence>
<dbReference type="Gene3D" id="1.10.8.60">
    <property type="match status" value="2"/>
</dbReference>
<dbReference type="PRINTS" id="PR00819">
    <property type="entry name" value="CBXCFQXSUPER"/>
</dbReference>
<dbReference type="InterPro" id="IPR003593">
    <property type="entry name" value="AAA+_ATPase"/>
</dbReference>
<feature type="domain" description="AAA+ ATPase" evidence="4">
    <location>
        <begin position="1"/>
        <end position="122"/>
    </location>
</feature>
<evidence type="ECO:0000259" key="4">
    <source>
        <dbReference type="SMART" id="SM00382"/>
    </source>
</evidence>
<comment type="caution">
    <text evidence="5">The sequence shown here is derived from an EMBL/GenBank/DDBJ whole genome shotgun (WGS) entry which is preliminary data.</text>
</comment>
<proteinExistence type="inferred from homology"/>
<dbReference type="EMBL" id="VSSQ01003122">
    <property type="protein sequence ID" value="MPM19155.1"/>
    <property type="molecule type" value="Genomic_DNA"/>
</dbReference>
<dbReference type="SUPFAM" id="SSF52540">
    <property type="entry name" value="P-loop containing nucleoside triphosphate hydrolases"/>
    <property type="match status" value="2"/>
</dbReference>
<feature type="domain" description="AAA+ ATPase" evidence="4">
    <location>
        <begin position="268"/>
        <end position="398"/>
    </location>
</feature>
<name>A0A644XSN5_9ZZZZ</name>
<dbReference type="SMART" id="SM00382">
    <property type="entry name" value="AAA"/>
    <property type="match status" value="2"/>
</dbReference>